<protein>
    <submittedName>
        <fullName evidence="1">Uncharacterized protein</fullName>
    </submittedName>
</protein>
<accession>A0AAD9UGJ7</accession>
<dbReference type="EMBL" id="JAODUO010000126">
    <property type="protein sequence ID" value="KAK2188672.1"/>
    <property type="molecule type" value="Genomic_DNA"/>
</dbReference>
<gene>
    <name evidence="1" type="ORF">NP493_126g09018</name>
</gene>
<name>A0AAD9UGJ7_RIDPI</name>
<evidence type="ECO:0000313" key="2">
    <source>
        <dbReference type="Proteomes" id="UP001209878"/>
    </source>
</evidence>
<reference evidence="1" key="1">
    <citation type="journal article" date="2023" name="Mol. Biol. Evol.">
        <title>Third-Generation Sequencing Reveals the Adaptive Role of the Epigenome in Three Deep-Sea Polychaetes.</title>
        <authorList>
            <person name="Perez M."/>
            <person name="Aroh O."/>
            <person name="Sun Y."/>
            <person name="Lan Y."/>
            <person name="Juniper S.K."/>
            <person name="Young C.R."/>
            <person name="Angers B."/>
            <person name="Qian P.Y."/>
        </authorList>
    </citation>
    <scope>NUCLEOTIDE SEQUENCE</scope>
    <source>
        <strain evidence="1">R07B-5</strain>
    </source>
</reference>
<comment type="caution">
    <text evidence="1">The sequence shown here is derived from an EMBL/GenBank/DDBJ whole genome shotgun (WGS) entry which is preliminary data.</text>
</comment>
<dbReference type="SUPFAM" id="SSF48371">
    <property type="entry name" value="ARM repeat"/>
    <property type="match status" value="1"/>
</dbReference>
<dbReference type="AlphaFoldDB" id="A0AAD9UGJ7"/>
<proteinExistence type="predicted"/>
<evidence type="ECO:0000313" key="1">
    <source>
        <dbReference type="EMBL" id="KAK2188672.1"/>
    </source>
</evidence>
<dbReference type="InterPro" id="IPR016024">
    <property type="entry name" value="ARM-type_fold"/>
</dbReference>
<dbReference type="Proteomes" id="UP001209878">
    <property type="component" value="Unassembled WGS sequence"/>
</dbReference>
<sequence length="274" mass="30474">MVRAGYINLLTRMSDLTTGLRLPETVVRCLDQQCELVSVWRVTCGEVKQTTLECLQEWLDSGQHGLDTPGWQHVQGFFNVLSSCLNVLLTCGTTGLSCLLLTRPHRKILEEVLQLILDIHHQHGVSLPRSNEGQVWQVLMGLIENEAASGTAALSVAVSAIVMKDCASSSWTRGQQECWWERLQRASDPTETVLMRLSAAKALYLAGPGLVQQNVGTNLQKWQVTLNCLLKTAINLLVDEHTEVRQVAALFVRQVASDQQLPWIQVSLPLHVSF</sequence>
<keyword evidence="2" id="KW-1185">Reference proteome</keyword>
<organism evidence="1 2">
    <name type="scientific">Ridgeia piscesae</name>
    <name type="common">Tubeworm</name>
    <dbReference type="NCBI Taxonomy" id="27915"/>
    <lineage>
        <taxon>Eukaryota</taxon>
        <taxon>Metazoa</taxon>
        <taxon>Spiralia</taxon>
        <taxon>Lophotrochozoa</taxon>
        <taxon>Annelida</taxon>
        <taxon>Polychaeta</taxon>
        <taxon>Sedentaria</taxon>
        <taxon>Canalipalpata</taxon>
        <taxon>Sabellida</taxon>
        <taxon>Siboglinidae</taxon>
        <taxon>Ridgeia</taxon>
    </lineage>
</organism>